<dbReference type="GO" id="GO:0000938">
    <property type="term" value="C:GARP complex"/>
    <property type="evidence" value="ECO:0007669"/>
    <property type="project" value="InterPro"/>
</dbReference>
<evidence type="ECO:0000256" key="1">
    <source>
        <dbReference type="ARBA" id="ARBA00004601"/>
    </source>
</evidence>
<proteinExistence type="inferred from homology"/>
<dbReference type="RefSeq" id="XP_037138833.1">
    <property type="nucleotide sequence ID" value="XM_037282937.1"/>
</dbReference>
<sequence length="902" mass="102693">MSKVEDESHANNILAPEDTVLETVESAPKIIVPESTDKHIRSPSIDDSTSLNDDLLSVSGSNARPLDSSRMSLDSYSVRRSFDSSVMGRHSRSFGFDKENHSGSMEYSPLGNNSIYEIVMNTRRKDWLAYPTVNDIPPVSLSKPVIEDCWKKAVKQYVAEVKYESSIFESTSNLRTMTRMEQLRQLEKFDTSSPEVATDESVSENADNARELDEVPSFYFEKDFQLDNPRTFHRVLKGIDLQLSSLTLGDQTRRDEAHFELKDRLNYYLDTVENLLVAEISKSSHKFFHALADVDQIQQKAESTVAELDKLTEAVEIADRERIRKRIDSLQKVFKRKNVQKLEQGLLQVKQVLARLEQCKELYGKGELEQCLDLIGSVDCLIKGDDFHDQTVQRWVADWPYKLVDLKSVPALTEAREFLTNLMIEIGGKFSLQLCEILLKDVEAYCESVSVNETLGRFQNVSSPRKFLEMDSDVISTVKGLIHQLRRCEELASSLELYREKCVTEVKSIIKRHLPQKHSTSPVEEQDAGEHPRSQQSVSSGSKLSRLIREQTPAEFQEMLVTIFTRSSEALRRFSRHQKLLLDLSLSEITSTPTSQESDNQQSMIIQLDIRSGINETIKILQLRMGKIIAVRRELTATLRFDHFLKLYTICVLFIQECEAVSGEFLTKYFSDVLAAQIKNYISAQGARNMRAIQSKIDAEKWIPFIVDRRIQKDVNDIVSSVDLDPLDWVQYSDLLRPSHTAEDASDATEDQPPNDSANKQLGHRKSVVVGDKTFVASDALLTCIRMIKEIFILSTNLPGAYLANFEKMAYDLLKQFNTFAMDSVTLPDKTLSKSAKNLSIMGESLDCLAEFVLIVQRFYQRLFNFSRETAPHEQLNYSLLLQKYQASAEKIYQANAPPPPV</sequence>
<protein>
    <recommendedName>
        <fullName evidence="11">Vacuolar protein sorting-associated protein 54 C-terminal domain-containing protein</fullName>
    </recommendedName>
</protein>
<evidence type="ECO:0000256" key="6">
    <source>
        <dbReference type="ARBA" id="ARBA00023054"/>
    </source>
</evidence>
<feature type="compositionally biased region" description="Low complexity" evidence="8">
    <location>
        <begin position="534"/>
        <end position="544"/>
    </location>
</feature>
<comment type="subcellular location">
    <subcellularLocation>
        <location evidence="1">Golgi apparatus</location>
        <location evidence="1">trans-Golgi network</location>
    </subcellularLocation>
</comment>
<dbReference type="GO" id="GO:0042147">
    <property type="term" value="P:retrograde transport, endosome to Golgi"/>
    <property type="evidence" value="ECO:0007669"/>
    <property type="project" value="InterPro"/>
</dbReference>
<dbReference type="OrthoDB" id="10259024at2759"/>
<dbReference type="KEGG" id="tgb:HG536_0C03270"/>
<feature type="region of interest" description="Disordered" evidence="8">
    <location>
        <begin position="741"/>
        <end position="763"/>
    </location>
</feature>
<comment type="similarity">
    <text evidence="2">Belongs to the VPS54 family.</text>
</comment>
<keyword evidence="10" id="KW-1185">Reference proteome</keyword>
<dbReference type="Proteomes" id="UP000515788">
    <property type="component" value="Chromosome 3"/>
</dbReference>
<dbReference type="GO" id="GO:0006896">
    <property type="term" value="P:Golgi to vacuole transport"/>
    <property type="evidence" value="ECO:0007669"/>
    <property type="project" value="TreeGrafter"/>
</dbReference>
<dbReference type="EMBL" id="CP059248">
    <property type="protein sequence ID" value="QLL32158.1"/>
    <property type="molecule type" value="Genomic_DNA"/>
</dbReference>
<reference evidence="9 10" key="1">
    <citation type="submission" date="2020-06" db="EMBL/GenBank/DDBJ databases">
        <title>The yeast mating-type switching endonuclease HO is a domesticated member of an unorthodox homing genetic element family.</title>
        <authorList>
            <person name="Coughlan A.Y."/>
            <person name="Lombardi L."/>
            <person name="Braun-Galleani S."/>
            <person name="Martos A.R."/>
            <person name="Galeote V."/>
            <person name="Bigey F."/>
            <person name="Dequin S."/>
            <person name="Byrne K.P."/>
            <person name="Wolfe K.H."/>
        </authorList>
    </citation>
    <scope>NUCLEOTIDE SEQUENCE [LARGE SCALE GENOMIC DNA]</scope>
    <source>
        <strain evidence="9 10">CBS764</strain>
    </source>
</reference>
<feature type="coiled-coil region" evidence="7">
    <location>
        <begin position="294"/>
        <end position="321"/>
    </location>
</feature>
<dbReference type="PANTHER" id="PTHR12965">
    <property type="entry name" value="VACUOLAR PROTEIN SORTING 54"/>
    <property type="match status" value="1"/>
</dbReference>
<evidence type="ECO:0000256" key="4">
    <source>
        <dbReference type="ARBA" id="ARBA00022927"/>
    </source>
</evidence>
<keyword evidence="6 7" id="KW-0175">Coiled coil</keyword>
<keyword evidence="5" id="KW-0333">Golgi apparatus</keyword>
<keyword evidence="3" id="KW-0813">Transport</keyword>
<evidence type="ECO:0000313" key="9">
    <source>
        <dbReference type="EMBL" id="QLL32158.1"/>
    </source>
</evidence>
<name>A0A7G3ZF72_9SACH</name>
<feature type="compositionally biased region" description="Low complexity" evidence="8">
    <location>
        <begin position="45"/>
        <end position="59"/>
    </location>
</feature>
<feature type="region of interest" description="Disordered" evidence="8">
    <location>
        <begin position="514"/>
        <end position="544"/>
    </location>
</feature>
<keyword evidence="4" id="KW-0653">Protein transport</keyword>
<gene>
    <name evidence="9" type="ORF">HG536_0C03270</name>
</gene>
<organism evidence="9 10">
    <name type="scientific">Torulaspora globosa</name>
    <dbReference type="NCBI Taxonomy" id="48254"/>
    <lineage>
        <taxon>Eukaryota</taxon>
        <taxon>Fungi</taxon>
        <taxon>Dikarya</taxon>
        <taxon>Ascomycota</taxon>
        <taxon>Saccharomycotina</taxon>
        <taxon>Saccharomycetes</taxon>
        <taxon>Saccharomycetales</taxon>
        <taxon>Saccharomycetaceae</taxon>
        <taxon>Torulaspora</taxon>
    </lineage>
</organism>
<evidence type="ECO:0000256" key="7">
    <source>
        <dbReference type="SAM" id="Coils"/>
    </source>
</evidence>
<evidence type="ECO:0000313" key="10">
    <source>
        <dbReference type="Proteomes" id="UP000515788"/>
    </source>
</evidence>
<dbReference type="AlphaFoldDB" id="A0A7G3ZF72"/>
<evidence type="ECO:0000256" key="8">
    <source>
        <dbReference type="SAM" id="MobiDB-lite"/>
    </source>
</evidence>
<dbReference type="GO" id="GO:0015031">
    <property type="term" value="P:protein transport"/>
    <property type="evidence" value="ECO:0007669"/>
    <property type="project" value="UniProtKB-KW"/>
</dbReference>
<dbReference type="InterPro" id="IPR039745">
    <property type="entry name" value="Vps54"/>
</dbReference>
<accession>A0A7G3ZF72</accession>
<feature type="region of interest" description="Disordered" evidence="8">
    <location>
        <begin position="32"/>
        <end position="63"/>
    </location>
</feature>
<dbReference type="GeneID" id="59325294"/>
<dbReference type="PANTHER" id="PTHR12965:SF0">
    <property type="entry name" value="VACUOLAR PROTEIN SORTING-ASSOCIATED PROTEIN 54"/>
    <property type="match status" value="1"/>
</dbReference>
<evidence type="ECO:0008006" key="11">
    <source>
        <dbReference type="Google" id="ProtNLM"/>
    </source>
</evidence>
<evidence type="ECO:0000256" key="5">
    <source>
        <dbReference type="ARBA" id="ARBA00023034"/>
    </source>
</evidence>
<evidence type="ECO:0000256" key="3">
    <source>
        <dbReference type="ARBA" id="ARBA00022448"/>
    </source>
</evidence>
<evidence type="ECO:0000256" key="2">
    <source>
        <dbReference type="ARBA" id="ARBA00009150"/>
    </source>
</evidence>
<dbReference type="GO" id="GO:0019905">
    <property type="term" value="F:syntaxin binding"/>
    <property type="evidence" value="ECO:0007669"/>
    <property type="project" value="TreeGrafter"/>
</dbReference>
<dbReference type="GO" id="GO:0005829">
    <property type="term" value="C:cytosol"/>
    <property type="evidence" value="ECO:0007669"/>
    <property type="project" value="GOC"/>
</dbReference>